<dbReference type="RefSeq" id="WP_079245985.1">
    <property type="nucleotide sequence ID" value="NZ_JARSYF010000060.1"/>
</dbReference>
<dbReference type="Pfam" id="PF03592">
    <property type="entry name" value="Terminase_2"/>
    <property type="match status" value="1"/>
</dbReference>
<evidence type="ECO:0000313" key="2">
    <source>
        <dbReference type="EMBL" id="AQY40980.1"/>
    </source>
</evidence>
<dbReference type="Gene3D" id="6.10.140.2160">
    <property type="match status" value="1"/>
</dbReference>
<evidence type="ECO:0000313" key="3">
    <source>
        <dbReference type="Proteomes" id="UP000191057"/>
    </source>
</evidence>
<dbReference type="GO" id="GO:0051276">
    <property type="term" value="P:chromosome organization"/>
    <property type="evidence" value="ECO:0007669"/>
    <property type="project" value="InterPro"/>
</dbReference>
<proteinExistence type="predicted"/>
<dbReference type="EMBL" id="CP020002">
    <property type="protein sequence ID" value="AQY40980.1"/>
    <property type="molecule type" value="Genomic_DNA"/>
</dbReference>
<dbReference type="AlphaFoldDB" id="A0A9W3TGX1"/>
<name>A0A9W3TGX1_BACTU</name>
<feature type="region of interest" description="Disordered" evidence="1">
    <location>
        <begin position="1"/>
        <end position="32"/>
    </location>
</feature>
<reference evidence="2 3" key="1">
    <citation type="submission" date="2017-03" db="EMBL/GenBank/DDBJ databases">
        <title>Complete genome sequence of Bacillus thuringiensis L-7601, a novel melanin producing strain.</title>
        <authorList>
            <person name="Cai J."/>
            <person name="Cao Z."/>
            <person name="Tan T."/>
        </authorList>
    </citation>
    <scope>NUCLEOTIDE SEQUENCE [LARGE SCALE GENOMIC DNA]</scope>
    <source>
        <strain evidence="2 3">L-7601</strain>
    </source>
</reference>
<dbReference type="InterPro" id="IPR005335">
    <property type="entry name" value="Terminase_ssu"/>
</dbReference>
<protein>
    <submittedName>
        <fullName evidence="2">Terminase</fullName>
    </submittedName>
</protein>
<gene>
    <name evidence="2" type="ORF">B4918_24785</name>
</gene>
<sequence length="226" mass="25412">MCNQGEKTPKTTPKQSPKTKNSQKVKEISSSKTLRDWRELDTSITLSPSGHDNDLQFHMAIPIELSASLNLKQQDFLHNLIESKMNVSRAAEMSGISESYGRKITQMPNARAYLSALRNQRAATSIMSYTELLSELSAIARGNETDDFVNAKTDKVTEVRAPSNVRVQAMQILAKWHKVLFDGPTNQNLHFSDQTIVVDIEGLDEDFQESEFKDVTPEPNVDNIKE</sequence>
<evidence type="ECO:0000256" key="1">
    <source>
        <dbReference type="SAM" id="MobiDB-lite"/>
    </source>
</evidence>
<feature type="compositionally biased region" description="Low complexity" evidence="1">
    <location>
        <begin position="10"/>
        <end position="20"/>
    </location>
</feature>
<accession>A0A9W3TGX1</accession>
<dbReference type="Proteomes" id="UP000191057">
    <property type="component" value="Chromosome"/>
</dbReference>
<organism evidence="2 3">
    <name type="scientific">Bacillus thuringiensis</name>
    <dbReference type="NCBI Taxonomy" id="1428"/>
    <lineage>
        <taxon>Bacteria</taxon>
        <taxon>Bacillati</taxon>
        <taxon>Bacillota</taxon>
        <taxon>Bacilli</taxon>
        <taxon>Bacillales</taxon>
        <taxon>Bacillaceae</taxon>
        <taxon>Bacillus</taxon>
        <taxon>Bacillus cereus group</taxon>
    </lineage>
</organism>